<gene>
    <name evidence="1" type="ORF">M9H77_27007</name>
</gene>
<keyword evidence="2" id="KW-1185">Reference proteome</keyword>
<dbReference type="Proteomes" id="UP001060085">
    <property type="component" value="Linkage Group LG06"/>
</dbReference>
<protein>
    <submittedName>
        <fullName evidence="1">Uncharacterized protein</fullName>
    </submittedName>
</protein>
<comment type="caution">
    <text evidence="1">The sequence shown here is derived from an EMBL/GenBank/DDBJ whole genome shotgun (WGS) entry which is preliminary data.</text>
</comment>
<evidence type="ECO:0000313" key="2">
    <source>
        <dbReference type="Proteomes" id="UP001060085"/>
    </source>
</evidence>
<accession>A0ACC0ADF9</accession>
<sequence length="151" mass="17164">MAEAISEGAIFDLPFTYSRHLDVALPLLGDRPEWIKDGDEPIHDGYLPSEYIIKIGMTSKMFEPQMASTKIITADKIWLYNTRGNNLIFSTSKKETKEVDFKMLKEWLENLADSQLAMSKKTVLQYCQLFAKDEDHLCSYCEGGGVVEDSL</sequence>
<dbReference type="EMBL" id="CM044706">
    <property type="protein sequence ID" value="KAI5658214.1"/>
    <property type="molecule type" value="Genomic_DNA"/>
</dbReference>
<reference evidence="2" key="1">
    <citation type="journal article" date="2023" name="Nat. Plants">
        <title>Single-cell RNA sequencing provides a high-resolution roadmap for understanding the multicellular compartmentation of specialized metabolism.</title>
        <authorList>
            <person name="Sun S."/>
            <person name="Shen X."/>
            <person name="Li Y."/>
            <person name="Li Y."/>
            <person name="Wang S."/>
            <person name="Li R."/>
            <person name="Zhang H."/>
            <person name="Shen G."/>
            <person name="Guo B."/>
            <person name="Wei J."/>
            <person name="Xu J."/>
            <person name="St-Pierre B."/>
            <person name="Chen S."/>
            <person name="Sun C."/>
        </authorList>
    </citation>
    <scope>NUCLEOTIDE SEQUENCE [LARGE SCALE GENOMIC DNA]</scope>
</reference>
<evidence type="ECO:0000313" key="1">
    <source>
        <dbReference type="EMBL" id="KAI5658214.1"/>
    </source>
</evidence>
<proteinExistence type="predicted"/>
<name>A0ACC0ADF9_CATRO</name>
<organism evidence="1 2">
    <name type="scientific">Catharanthus roseus</name>
    <name type="common">Madagascar periwinkle</name>
    <name type="synonym">Vinca rosea</name>
    <dbReference type="NCBI Taxonomy" id="4058"/>
    <lineage>
        <taxon>Eukaryota</taxon>
        <taxon>Viridiplantae</taxon>
        <taxon>Streptophyta</taxon>
        <taxon>Embryophyta</taxon>
        <taxon>Tracheophyta</taxon>
        <taxon>Spermatophyta</taxon>
        <taxon>Magnoliopsida</taxon>
        <taxon>eudicotyledons</taxon>
        <taxon>Gunneridae</taxon>
        <taxon>Pentapetalae</taxon>
        <taxon>asterids</taxon>
        <taxon>lamiids</taxon>
        <taxon>Gentianales</taxon>
        <taxon>Apocynaceae</taxon>
        <taxon>Rauvolfioideae</taxon>
        <taxon>Vinceae</taxon>
        <taxon>Catharanthinae</taxon>
        <taxon>Catharanthus</taxon>
    </lineage>
</organism>